<dbReference type="Gene3D" id="1.10.10.60">
    <property type="entry name" value="Homeodomain-like"/>
    <property type="match status" value="1"/>
</dbReference>
<dbReference type="InterPro" id="IPR044198">
    <property type="entry name" value="DEK"/>
</dbReference>
<dbReference type="PANTHER" id="PTHR13468">
    <property type="entry name" value="DEK PROTEIN"/>
    <property type="match status" value="1"/>
</dbReference>
<dbReference type="SUPFAM" id="SSF109715">
    <property type="entry name" value="DEK C-terminal domain"/>
    <property type="match status" value="1"/>
</dbReference>
<feature type="compositionally biased region" description="Acidic residues" evidence="7">
    <location>
        <begin position="314"/>
        <end position="327"/>
    </location>
</feature>
<feature type="compositionally biased region" description="Acidic residues" evidence="7">
    <location>
        <begin position="296"/>
        <end position="305"/>
    </location>
</feature>
<feature type="compositionally biased region" description="Basic and acidic residues" evidence="7">
    <location>
        <begin position="440"/>
        <end position="449"/>
    </location>
</feature>
<keyword evidence="4" id="KW-0238">DNA-binding</keyword>
<accession>A0A9E7ERJ8</accession>
<dbReference type="InterPro" id="IPR014876">
    <property type="entry name" value="DEK_C"/>
</dbReference>
<feature type="compositionally biased region" description="Basic and acidic residues" evidence="7">
    <location>
        <begin position="49"/>
        <end position="59"/>
    </location>
</feature>
<keyword evidence="2" id="KW-0156">Chromatin regulator</keyword>
<feature type="compositionally biased region" description="Acidic residues" evidence="7">
    <location>
        <begin position="521"/>
        <end position="538"/>
    </location>
</feature>
<feature type="region of interest" description="Disordered" evidence="7">
    <location>
        <begin position="518"/>
        <end position="552"/>
    </location>
</feature>
<evidence type="ECO:0000256" key="7">
    <source>
        <dbReference type="SAM" id="MobiDB-lite"/>
    </source>
</evidence>
<dbReference type="OrthoDB" id="370884at2759"/>
<evidence type="ECO:0000313" key="9">
    <source>
        <dbReference type="EMBL" id="URD81411.1"/>
    </source>
</evidence>
<sequence length="552" mass="61046">MATEAGEEAKNAGDGSPTAEREDKEEGDGSPAAPAEAGREEAKEEEGGDEAKEKVEGEKRKRGRKRKAAADKSGEEGEGMPTERKRLSVVVREGATSVERPSRERKTVERFSEMSLPRSPVPKTLSFKQGSGEKLKDIPNVFFKLSKRKADDNLQALHGILFGRKANVHYLKRNILQFSGFVWNENEAKQRARFKEKLDKCKKERLLDFCDLLDIHAVKASSKKEEIIANLVEFLESPCVTRDVVLAEKEEKKRGRAKGRSHSTSGEASSDRRIKLHIAPLDVQKQRKSHGQSAQDENEDNEEGVSVDTKEASSDGEGDGNAQEESDHDMSHEENEEDEQEEPEATNKSEDEPNLTHGNKKGSSKEMNKQGSRASTEEKSATRKNSAKVTLSSPRKSDPVDDSDSEPRSTTKSKQDGGRKGRANEKPPATKENTRKKRSAKSESKVTEKKRGKVKTSKAASSEPSTEELHAVVSDILKEVDFNTATLADILRQLGAHFKMNLMGRKAEVKRIIEDVINSMSDDEDGEEDEDGAEDAKEDDTKEGSDDGDGDK</sequence>
<proteinExistence type="predicted"/>
<keyword evidence="3" id="KW-0805">Transcription regulation</keyword>
<dbReference type="GO" id="GO:0005730">
    <property type="term" value="C:nucleolus"/>
    <property type="evidence" value="ECO:0007669"/>
    <property type="project" value="UniProtKB-SubCell"/>
</dbReference>
<dbReference type="PANTHER" id="PTHR13468:SF1">
    <property type="entry name" value="PROTEIN DEK"/>
    <property type="match status" value="1"/>
</dbReference>
<feature type="compositionally biased region" description="Acidic residues" evidence="7">
    <location>
        <begin position="334"/>
        <end position="344"/>
    </location>
</feature>
<dbReference type="AlphaFoldDB" id="A0A9E7ERJ8"/>
<evidence type="ECO:0000256" key="4">
    <source>
        <dbReference type="ARBA" id="ARBA00023125"/>
    </source>
</evidence>
<keyword evidence="10" id="KW-1185">Reference proteome</keyword>
<evidence type="ECO:0000256" key="1">
    <source>
        <dbReference type="ARBA" id="ARBA00004604"/>
    </source>
</evidence>
<comment type="subcellular location">
    <subcellularLocation>
        <location evidence="1">Nucleus</location>
        <location evidence="1">Nucleolus</location>
    </subcellularLocation>
</comment>
<dbReference type="GO" id="GO:0006325">
    <property type="term" value="P:chromatin organization"/>
    <property type="evidence" value="ECO:0007669"/>
    <property type="project" value="UniProtKB-KW"/>
</dbReference>
<reference evidence="9" key="1">
    <citation type="submission" date="2022-05" db="EMBL/GenBank/DDBJ databases">
        <title>The Musa troglodytarum L. genome provides insights into the mechanism of non-climacteric behaviour and enrichment of carotenoids.</title>
        <authorList>
            <person name="Wang J."/>
        </authorList>
    </citation>
    <scope>NUCLEOTIDE SEQUENCE</scope>
    <source>
        <tissue evidence="9">Leaf</tissue>
    </source>
</reference>
<dbReference type="Pfam" id="PF08766">
    <property type="entry name" value="DEK_C"/>
    <property type="match status" value="1"/>
</dbReference>
<dbReference type="GO" id="GO:0003677">
    <property type="term" value="F:DNA binding"/>
    <property type="evidence" value="ECO:0007669"/>
    <property type="project" value="UniProtKB-KW"/>
</dbReference>
<evidence type="ECO:0000313" key="10">
    <source>
        <dbReference type="Proteomes" id="UP001055439"/>
    </source>
</evidence>
<keyword evidence="6" id="KW-0539">Nucleus</keyword>
<protein>
    <submittedName>
        <fullName evidence="9">DEK C terminal domain</fullName>
    </submittedName>
</protein>
<feature type="compositionally biased region" description="Basic and acidic residues" evidence="7">
    <location>
        <begin position="395"/>
        <end position="433"/>
    </location>
</feature>
<name>A0A9E7ERJ8_9LILI</name>
<feature type="compositionally biased region" description="Basic and acidic residues" evidence="7">
    <location>
        <begin position="539"/>
        <end position="552"/>
    </location>
</feature>
<organism evidence="9 10">
    <name type="scientific">Musa troglodytarum</name>
    <name type="common">fe'i banana</name>
    <dbReference type="NCBI Taxonomy" id="320322"/>
    <lineage>
        <taxon>Eukaryota</taxon>
        <taxon>Viridiplantae</taxon>
        <taxon>Streptophyta</taxon>
        <taxon>Embryophyta</taxon>
        <taxon>Tracheophyta</taxon>
        <taxon>Spermatophyta</taxon>
        <taxon>Magnoliopsida</taxon>
        <taxon>Liliopsida</taxon>
        <taxon>Zingiberales</taxon>
        <taxon>Musaceae</taxon>
        <taxon>Musa</taxon>
    </lineage>
</organism>
<feature type="region of interest" description="Disordered" evidence="7">
    <location>
        <begin position="1"/>
        <end position="130"/>
    </location>
</feature>
<feature type="region of interest" description="Disordered" evidence="7">
    <location>
        <begin position="250"/>
        <end position="468"/>
    </location>
</feature>
<feature type="domain" description="DEK-C" evidence="8">
    <location>
        <begin position="463"/>
        <end position="518"/>
    </location>
</feature>
<evidence type="ECO:0000256" key="3">
    <source>
        <dbReference type="ARBA" id="ARBA00023015"/>
    </source>
</evidence>
<feature type="compositionally biased region" description="Polar residues" evidence="7">
    <location>
        <begin position="383"/>
        <end position="394"/>
    </location>
</feature>
<dbReference type="EMBL" id="CP097503">
    <property type="protein sequence ID" value="URD81411.1"/>
    <property type="molecule type" value="Genomic_DNA"/>
</dbReference>
<dbReference type="GO" id="GO:2000779">
    <property type="term" value="P:regulation of double-strand break repair"/>
    <property type="evidence" value="ECO:0007669"/>
    <property type="project" value="TreeGrafter"/>
</dbReference>
<dbReference type="GO" id="GO:0042393">
    <property type="term" value="F:histone binding"/>
    <property type="evidence" value="ECO:0007669"/>
    <property type="project" value="TreeGrafter"/>
</dbReference>
<keyword evidence="5" id="KW-0804">Transcription</keyword>
<evidence type="ECO:0000256" key="2">
    <source>
        <dbReference type="ARBA" id="ARBA00022853"/>
    </source>
</evidence>
<feature type="compositionally biased region" description="Basic and acidic residues" evidence="7">
    <location>
        <begin position="100"/>
        <end position="112"/>
    </location>
</feature>
<feature type="compositionally biased region" description="Basic and acidic residues" evidence="7">
    <location>
        <begin position="68"/>
        <end position="86"/>
    </location>
</feature>
<dbReference type="FunFam" id="1.10.10.60:FF:000220">
    <property type="entry name" value="DEK domain-containing chromatin associated protein"/>
    <property type="match status" value="1"/>
</dbReference>
<dbReference type="Proteomes" id="UP001055439">
    <property type="component" value="Chromosome 10"/>
</dbReference>
<dbReference type="PROSITE" id="PS51998">
    <property type="entry name" value="DEK_C"/>
    <property type="match status" value="1"/>
</dbReference>
<gene>
    <name evidence="9" type="ORF">MUK42_02220</name>
</gene>
<evidence type="ECO:0000256" key="6">
    <source>
        <dbReference type="ARBA" id="ARBA00023242"/>
    </source>
</evidence>
<evidence type="ECO:0000256" key="5">
    <source>
        <dbReference type="ARBA" id="ARBA00023163"/>
    </source>
</evidence>
<evidence type="ECO:0000259" key="8">
    <source>
        <dbReference type="PROSITE" id="PS51998"/>
    </source>
</evidence>